<evidence type="ECO:0000256" key="1">
    <source>
        <dbReference type="SAM" id="SignalP"/>
    </source>
</evidence>
<evidence type="ECO:0008006" key="4">
    <source>
        <dbReference type="Google" id="ProtNLM"/>
    </source>
</evidence>
<evidence type="ECO:0000313" key="2">
    <source>
        <dbReference type="EMBL" id="MBN9644396.1"/>
    </source>
</evidence>
<accession>A0A939E0W2</accession>
<dbReference type="AlphaFoldDB" id="A0A939E0W2"/>
<dbReference type="Gene3D" id="3.40.710.10">
    <property type="entry name" value="DD-peptidase/beta-lactamase superfamily"/>
    <property type="match status" value="1"/>
</dbReference>
<feature type="signal peptide" evidence="1">
    <location>
        <begin position="1"/>
        <end position="27"/>
    </location>
</feature>
<feature type="chain" id="PRO_5039365670" description="Serine hydrolase" evidence="1">
    <location>
        <begin position="28"/>
        <end position="369"/>
    </location>
</feature>
<evidence type="ECO:0000313" key="3">
    <source>
        <dbReference type="Proteomes" id="UP000664332"/>
    </source>
</evidence>
<keyword evidence="3" id="KW-1185">Reference proteome</keyword>
<gene>
    <name evidence="2" type="ORF">JZY06_07200</name>
</gene>
<dbReference type="EMBL" id="JAFLEQ010000012">
    <property type="protein sequence ID" value="MBN9644396.1"/>
    <property type="molecule type" value="Genomic_DNA"/>
</dbReference>
<keyword evidence="1" id="KW-0732">Signal</keyword>
<dbReference type="SUPFAM" id="SSF56601">
    <property type="entry name" value="beta-lactamase/transpeptidase-like"/>
    <property type="match status" value="1"/>
</dbReference>
<sequence>MKKTRVTPALAAVVVSASLAVGIPAVSSPWASALSVTAPVPARTEVAVFDGATGSWSGSNATRPGPSLSLAKLYLGYAVIAAGDPADAAKVPHMIATSDDAVASSLDATYPGAIDWTITRFGLTGTTAGPTWGWGSTTMSDVAYFVQAIRDDPVGQPILEGMRAATPVAADGYRQNYGTSTIDGVWATKFGWDDDGLINATVSVGRDFVVAARTTGPADQLTADLSGLGARPGHNFNRANTADPVFDPAAATGRIPDPDHSAGHADAVYRPGDAVPLHIVTDRIACAAGGSSAALSSGLSSAISASVTVPGWLATMVAACPRPTVSHATTAVTDADRAAIRTDPPGSLRRAPLTEQPWYLRRHGLPVPR</sequence>
<comment type="caution">
    <text evidence="2">The sequence shown here is derived from an EMBL/GenBank/DDBJ whole genome shotgun (WGS) entry which is preliminary data.</text>
</comment>
<dbReference type="InterPro" id="IPR012338">
    <property type="entry name" value="Beta-lactam/transpept-like"/>
</dbReference>
<protein>
    <recommendedName>
        <fullName evidence="4">Serine hydrolase</fullName>
    </recommendedName>
</protein>
<name>A0A939E0W2_9CORY</name>
<dbReference type="Proteomes" id="UP000664332">
    <property type="component" value="Unassembled WGS sequence"/>
</dbReference>
<proteinExistence type="predicted"/>
<organism evidence="2 3">
    <name type="scientific">Corynebacterium mendelii</name>
    <dbReference type="NCBI Taxonomy" id="2765362"/>
    <lineage>
        <taxon>Bacteria</taxon>
        <taxon>Bacillati</taxon>
        <taxon>Actinomycetota</taxon>
        <taxon>Actinomycetes</taxon>
        <taxon>Mycobacteriales</taxon>
        <taxon>Corynebacteriaceae</taxon>
        <taxon>Corynebacterium</taxon>
    </lineage>
</organism>
<reference evidence="2" key="1">
    <citation type="submission" date="2021-03" db="EMBL/GenBank/DDBJ databases">
        <authorList>
            <person name="Sun Q."/>
        </authorList>
    </citation>
    <scope>NUCLEOTIDE SEQUENCE</scope>
    <source>
        <strain evidence="2">CCM 8862</strain>
    </source>
</reference>
<dbReference type="RefSeq" id="WP_207278885.1">
    <property type="nucleotide sequence ID" value="NZ_JAFLEQ010000012.1"/>
</dbReference>